<protein>
    <submittedName>
        <fullName evidence="2">Sensors of blue-light using FAD</fullName>
    </submittedName>
</protein>
<sequence length="133" mass="15028">MGNNLLECFLYQSKLAPGVDATCVAQIVKTARAFNEKAQITGILVFDGEVFCQYIEGPSYQVQNLITLLTRDPRHVNFTPLLQLHRQPYRRFSKWTMAYHLVDDAEVLEGIGSGPGEFALEKLQQLIPQLDTD</sequence>
<dbReference type="AlphaFoldDB" id="A0A1H3UKB5"/>
<evidence type="ECO:0000313" key="2">
    <source>
        <dbReference type="EMBL" id="SDZ62746.1"/>
    </source>
</evidence>
<dbReference type="RefSeq" id="WP_074924395.1">
    <property type="nucleotide sequence ID" value="NZ_CP141274.1"/>
</dbReference>
<dbReference type="InterPro" id="IPR007024">
    <property type="entry name" value="BLUF_domain"/>
</dbReference>
<dbReference type="GeneID" id="94692778"/>
<proteinExistence type="predicted"/>
<dbReference type="Gene3D" id="3.30.70.100">
    <property type="match status" value="1"/>
</dbReference>
<name>A0A1H3UKB5_9BURK</name>
<dbReference type="PROSITE" id="PS50925">
    <property type="entry name" value="BLUF"/>
    <property type="match status" value="1"/>
</dbReference>
<feature type="domain" description="BLUF" evidence="1">
    <location>
        <begin position="6"/>
        <end position="98"/>
    </location>
</feature>
<reference evidence="2 3" key="1">
    <citation type="submission" date="2016-10" db="EMBL/GenBank/DDBJ databases">
        <authorList>
            <person name="de Groot N.N."/>
        </authorList>
    </citation>
    <scope>NUCLEOTIDE SEQUENCE [LARGE SCALE GENOMIC DNA]</scope>
    <source>
        <strain evidence="2 3">LMG 24775</strain>
    </source>
</reference>
<accession>A0A1H3UKB5</accession>
<dbReference type="GO" id="GO:0009882">
    <property type="term" value="F:blue light photoreceptor activity"/>
    <property type="evidence" value="ECO:0007669"/>
    <property type="project" value="InterPro"/>
</dbReference>
<dbReference type="Proteomes" id="UP000183417">
    <property type="component" value="Unassembled WGS sequence"/>
</dbReference>
<organism evidence="2 3">
    <name type="scientific">Delftia lacustris</name>
    <dbReference type="NCBI Taxonomy" id="558537"/>
    <lineage>
        <taxon>Bacteria</taxon>
        <taxon>Pseudomonadati</taxon>
        <taxon>Pseudomonadota</taxon>
        <taxon>Betaproteobacteria</taxon>
        <taxon>Burkholderiales</taxon>
        <taxon>Comamonadaceae</taxon>
        <taxon>Delftia</taxon>
    </lineage>
</organism>
<evidence type="ECO:0000259" key="1">
    <source>
        <dbReference type="PROSITE" id="PS50925"/>
    </source>
</evidence>
<dbReference type="EMBL" id="FNPE01000053">
    <property type="protein sequence ID" value="SDZ62746.1"/>
    <property type="molecule type" value="Genomic_DNA"/>
</dbReference>
<gene>
    <name evidence="2" type="ORF">SAMN05421547_1535</name>
</gene>
<evidence type="ECO:0000313" key="3">
    <source>
        <dbReference type="Proteomes" id="UP000183417"/>
    </source>
</evidence>
<dbReference type="GO" id="GO:0071949">
    <property type="term" value="F:FAD binding"/>
    <property type="evidence" value="ECO:0007669"/>
    <property type="project" value="InterPro"/>
</dbReference>
<dbReference type="SUPFAM" id="SSF54975">
    <property type="entry name" value="Acylphosphatase/BLUF domain-like"/>
    <property type="match status" value="1"/>
</dbReference>
<dbReference type="SMART" id="SM01034">
    <property type="entry name" value="BLUF"/>
    <property type="match status" value="1"/>
</dbReference>
<dbReference type="InterPro" id="IPR036046">
    <property type="entry name" value="Acylphosphatase-like_dom_sf"/>
</dbReference>
<dbReference type="Pfam" id="PF04940">
    <property type="entry name" value="BLUF"/>
    <property type="match status" value="1"/>
</dbReference>